<dbReference type="EC" id="2.7.13.3" evidence="3"/>
<dbReference type="InterPro" id="IPR050351">
    <property type="entry name" value="BphY/WalK/GraS-like"/>
</dbReference>
<dbReference type="EMBL" id="JBHSMI010000068">
    <property type="protein sequence ID" value="MFC5407627.1"/>
    <property type="molecule type" value="Genomic_DNA"/>
</dbReference>
<dbReference type="SUPFAM" id="SSF55874">
    <property type="entry name" value="ATPase domain of HSP90 chaperone/DNA topoisomerase II/histidine kinase"/>
    <property type="match status" value="1"/>
</dbReference>
<feature type="domain" description="Histidine kinase" evidence="11">
    <location>
        <begin position="234"/>
        <end position="456"/>
    </location>
</feature>
<dbReference type="InterPro" id="IPR036890">
    <property type="entry name" value="HATPase_C_sf"/>
</dbReference>
<organism evidence="12 13">
    <name type="scientific">Cohnella soli</name>
    <dbReference type="NCBI Taxonomy" id="425005"/>
    <lineage>
        <taxon>Bacteria</taxon>
        <taxon>Bacillati</taxon>
        <taxon>Bacillota</taxon>
        <taxon>Bacilli</taxon>
        <taxon>Bacillales</taxon>
        <taxon>Paenibacillaceae</taxon>
        <taxon>Cohnella</taxon>
    </lineage>
</organism>
<dbReference type="RefSeq" id="WP_378140490.1">
    <property type="nucleotide sequence ID" value="NZ_JBHSMI010000068.1"/>
</dbReference>
<dbReference type="SUPFAM" id="SSF47384">
    <property type="entry name" value="Homodimeric domain of signal transducing histidine kinase"/>
    <property type="match status" value="1"/>
</dbReference>
<evidence type="ECO:0000313" key="13">
    <source>
        <dbReference type="Proteomes" id="UP001596113"/>
    </source>
</evidence>
<dbReference type="GO" id="GO:0016301">
    <property type="term" value="F:kinase activity"/>
    <property type="evidence" value="ECO:0007669"/>
    <property type="project" value="UniProtKB-KW"/>
</dbReference>
<evidence type="ECO:0000256" key="2">
    <source>
        <dbReference type="ARBA" id="ARBA00004370"/>
    </source>
</evidence>
<dbReference type="InterPro" id="IPR005467">
    <property type="entry name" value="His_kinase_dom"/>
</dbReference>
<keyword evidence="10" id="KW-0472">Membrane</keyword>
<comment type="caution">
    <text evidence="12">The sequence shown here is derived from an EMBL/GenBank/DDBJ whole genome shotgun (WGS) entry which is preliminary data.</text>
</comment>
<dbReference type="PANTHER" id="PTHR45453:SF1">
    <property type="entry name" value="PHOSPHATE REGULON SENSOR PROTEIN PHOR"/>
    <property type="match status" value="1"/>
</dbReference>
<keyword evidence="6" id="KW-0547">Nucleotide-binding</keyword>
<dbReference type="CDD" id="cd00082">
    <property type="entry name" value="HisKA"/>
    <property type="match status" value="1"/>
</dbReference>
<keyword evidence="9" id="KW-0902">Two-component regulatory system</keyword>
<comment type="catalytic activity">
    <reaction evidence="1">
        <text>ATP + protein L-histidine = ADP + protein N-phospho-L-histidine.</text>
        <dbReference type="EC" id="2.7.13.3"/>
    </reaction>
</comment>
<evidence type="ECO:0000313" key="12">
    <source>
        <dbReference type="EMBL" id="MFC5407627.1"/>
    </source>
</evidence>
<dbReference type="Pfam" id="PF00512">
    <property type="entry name" value="HisKA"/>
    <property type="match status" value="1"/>
</dbReference>
<evidence type="ECO:0000256" key="7">
    <source>
        <dbReference type="ARBA" id="ARBA00022777"/>
    </source>
</evidence>
<dbReference type="SMART" id="SM00387">
    <property type="entry name" value="HATPase_c"/>
    <property type="match status" value="1"/>
</dbReference>
<evidence type="ECO:0000256" key="9">
    <source>
        <dbReference type="ARBA" id="ARBA00023012"/>
    </source>
</evidence>
<gene>
    <name evidence="12" type="ORF">ACFPOF_33315</name>
</gene>
<sequence length="457" mass="51527">MPNGSPPTLFDRMRLKLTLQYSGVLMVFLTLFVVIVYVLLYLFIWNDQRSRLTKLADSEIHILQDWADHDDNPNRLPPREIEDAFSISTDQSFYYLIAENGNMQLGDETQSKLRAQVMELIAKGHFQKKRIEKVTLQTFDDPSANGLVGTISGDNAKFLVVDRDLMWNGKRIGKLYVGKEVTFQHNLFRYLLILLVGLALVFFALALWLSHYMSRKATIPVANAYDRQREFVADASHELRTPLSVLMTSIEALQLETGTESDPFVTRVLDGMKEEVQLITKLTGNLMHLARSDSGDSVLEYLPFDLREAAISVVDKLQPLARAKEINMEMHVPDELRVIWDAEKMMQLLVLLIENAIKYTPTGGAVVVTLADITVKGERSLTIEVRDNGIGISPEALPRIFDRFYRQDKARTRQTGGHGLGLAIAKNIVEMGRGTIRVDSKEGEGSTFTVRLPLAGE</sequence>
<keyword evidence="8" id="KW-0067">ATP-binding</keyword>
<evidence type="ECO:0000256" key="5">
    <source>
        <dbReference type="ARBA" id="ARBA00022679"/>
    </source>
</evidence>
<dbReference type="Gene3D" id="1.10.287.130">
    <property type="match status" value="1"/>
</dbReference>
<name>A0ABW0I562_9BACL</name>
<evidence type="ECO:0000256" key="4">
    <source>
        <dbReference type="ARBA" id="ARBA00022553"/>
    </source>
</evidence>
<feature type="transmembrane region" description="Helical" evidence="10">
    <location>
        <begin position="20"/>
        <end position="44"/>
    </location>
</feature>
<dbReference type="InterPro" id="IPR003594">
    <property type="entry name" value="HATPase_dom"/>
</dbReference>
<dbReference type="PRINTS" id="PR00344">
    <property type="entry name" value="BCTRLSENSOR"/>
</dbReference>
<dbReference type="Pfam" id="PF02518">
    <property type="entry name" value="HATPase_c"/>
    <property type="match status" value="1"/>
</dbReference>
<dbReference type="InterPro" id="IPR004358">
    <property type="entry name" value="Sig_transdc_His_kin-like_C"/>
</dbReference>
<keyword evidence="7 12" id="KW-0418">Kinase</keyword>
<evidence type="ECO:0000256" key="8">
    <source>
        <dbReference type="ARBA" id="ARBA00022840"/>
    </source>
</evidence>
<keyword evidence="5" id="KW-0808">Transferase</keyword>
<evidence type="ECO:0000259" key="11">
    <source>
        <dbReference type="PROSITE" id="PS50109"/>
    </source>
</evidence>
<protein>
    <recommendedName>
        <fullName evidence="3">histidine kinase</fullName>
        <ecNumber evidence="3">2.7.13.3</ecNumber>
    </recommendedName>
</protein>
<accession>A0ABW0I562</accession>
<dbReference type="SMART" id="SM00388">
    <property type="entry name" value="HisKA"/>
    <property type="match status" value="1"/>
</dbReference>
<keyword evidence="4" id="KW-0597">Phosphoprotein</keyword>
<feature type="transmembrane region" description="Helical" evidence="10">
    <location>
        <begin position="187"/>
        <end position="209"/>
    </location>
</feature>
<keyword evidence="13" id="KW-1185">Reference proteome</keyword>
<dbReference type="PROSITE" id="PS50109">
    <property type="entry name" value="HIS_KIN"/>
    <property type="match status" value="1"/>
</dbReference>
<dbReference type="Gene3D" id="3.30.565.10">
    <property type="entry name" value="Histidine kinase-like ATPase, C-terminal domain"/>
    <property type="match status" value="1"/>
</dbReference>
<proteinExistence type="predicted"/>
<dbReference type="InterPro" id="IPR036097">
    <property type="entry name" value="HisK_dim/P_sf"/>
</dbReference>
<comment type="subcellular location">
    <subcellularLocation>
        <location evidence="2">Membrane</location>
    </subcellularLocation>
</comment>
<dbReference type="CDD" id="cd00075">
    <property type="entry name" value="HATPase"/>
    <property type="match status" value="1"/>
</dbReference>
<dbReference type="InterPro" id="IPR003661">
    <property type="entry name" value="HisK_dim/P_dom"/>
</dbReference>
<evidence type="ECO:0000256" key="6">
    <source>
        <dbReference type="ARBA" id="ARBA00022741"/>
    </source>
</evidence>
<reference evidence="13" key="1">
    <citation type="journal article" date="2019" name="Int. J. Syst. Evol. Microbiol.">
        <title>The Global Catalogue of Microorganisms (GCM) 10K type strain sequencing project: providing services to taxonomists for standard genome sequencing and annotation.</title>
        <authorList>
            <consortium name="The Broad Institute Genomics Platform"/>
            <consortium name="The Broad Institute Genome Sequencing Center for Infectious Disease"/>
            <person name="Wu L."/>
            <person name="Ma J."/>
        </authorList>
    </citation>
    <scope>NUCLEOTIDE SEQUENCE [LARGE SCALE GENOMIC DNA]</scope>
    <source>
        <strain evidence="13">CGMCC 1.18575</strain>
    </source>
</reference>
<keyword evidence="10" id="KW-1133">Transmembrane helix</keyword>
<evidence type="ECO:0000256" key="10">
    <source>
        <dbReference type="SAM" id="Phobius"/>
    </source>
</evidence>
<evidence type="ECO:0000256" key="3">
    <source>
        <dbReference type="ARBA" id="ARBA00012438"/>
    </source>
</evidence>
<evidence type="ECO:0000256" key="1">
    <source>
        <dbReference type="ARBA" id="ARBA00000085"/>
    </source>
</evidence>
<dbReference type="PANTHER" id="PTHR45453">
    <property type="entry name" value="PHOSPHATE REGULON SENSOR PROTEIN PHOR"/>
    <property type="match status" value="1"/>
</dbReference>
<dbReference type="Proteomes" id="UP001596113">
    <property type="component" value="Unassembled WGS sequence"/>
</dbReference>
<keyword evidence="10" id="KW-0812">Transmembrane</keyword>